<evidence type="ECO:0000256" key="3">
    <source>
        <dbReference type="RuleBase" id="RU361235"/>
    </source>
</evidence>
<feature type="domain" description="Carboxylesterase type B" evidence="4">
    <location>
        <begin position="16"/>
        <end position="505"/>
    </location>
</feature>
<dbReference type="Pfam" id="PF00135">
    <property type="entry name" value="COesterase"/>
    <property type="match status" value="1"/>
</dbReference>
<feature type="signal peptide" evidence="3">
    <location>
        <begin position="1"/>
        <end position="22"/>
    </location>
</feature>
<evidence type="ECO:0000259" key="4">
    <source>
        <dbReference type="Pfam" id="PF00135"/>
    </source>
</evidence>
<accession>A0A2H3BA99</accession>
<sequence>MVLIRLSLCVASLSLIVDTGYAKYRGNLSYPDTAAYLGIPYAEPPLGDRRFRAPVPLDTARIALEANGAVLDATSYPDFCIQGTTGAGDAGGAGSEDCLKINIYSPINGSDLPVLVYIHGGGYVYGNPANFPFDHWVHQSPNVVIASIYYRLSSFGFLAIPEFVDATNGDFNVGFLDQIQALKWVKQHIGAFGGDPSRVTINGQSAGGTSVELHLVAHEDESLFSGAIVQSTYRTPLPLPEQQRPLFDFYSEQAGCGSDSLSSKLQCLRDANVSALARAQDAAASGEFTGPYHAFNPVVDGKILTEFPTMSMALGHFAHVPLIVGATSNESYAPGYDIPSFLKILFPGLDEQDTDDYLLMNNLLTFLQVYPSSDFDSEEHRLATATGESIYRCCRQVLAGADSSNTWTYRYNQPNPTSGSPTIVAHGAENWMTFLGSNTGYNGSATFSSMTPEETAFSQELIAYCLSFVRAKDPNTFKLERSPVWDRFSLDEKRQAVLQQNSATTSGSFVELADEKEVARCQFVASKVEKEQN</sequence>
<feature type="chain" id="PRO_5013432356" description="Carboxylic ester hydrolase" evidence="3">
    <location>
        <begin position="23"/>
        <end position="533"/>
    </location>
</feature>
<dbReference type="InterPro" id="IPR050309">
    <property type="entry name" value="Type-B_Carboxylest/Lipase"/>
</dbReference>
<dbReference type="PANTHER" id="PTHR11559">
    <property type="entry name" value="CARBOXYLESTERASE"/>
    <property type="match status" value="1"/>
</dbReference>
<protein>
    <recommendedName>
        <fullName evidence="3">Carboxylic ester hydrolase</fullName>
        <ecNumber evidence="3">3.1.1.-</ecNumber>
    </recommendedName>
</protein>
<reference evidence="6" key="1">
    <citation type="journal article" date="2017" name="Nat. Ecol. Evol.">
        <title>Genome expansion and lineage-specific genetic innovations in the forest pathogenic fungi Armillaria.</title>
        <authorList>
            <person name="Sipos G."/>
            <person name="Prasanna A.N."/>
            <person name="Walter M.C."/>
            <person name="O'Connor E."/>
            <person name="Balint B."/>
            <person name="Krizsan K."/>
            <person name="Kiss B."/>
            <person name="Hess J."/>
            <person name="Varga T."/>
            <person name="Slot J."/>
            <person name="Riley R."/>
            <person name="Boka B."/>
            <person name="Rigling D."/>
            <person name="Barry K."/>
            <person name="Lee J."/>
            <person name="Mihaltcheva S."/>
            <person name="LaButti K."/>
            <person name="Lipzen A."/>
            <person name="Waldron R."/>
            <person name="Moloney N.M."/>
            <person name="Sperisen C."/>
            <person name="Kredics L."/>
            <person name="Vagvoelgyi C."/>
            <person name="Patrignani A."/>
            <person name="Fitzpatrick D."/>
            <person name="Nagy I."/>
            <person name="Doyle S."/>
            <person name="Anderson J.B."/>
            <person name="Grigoriev I.V."/>
            <person name="Gueldener U."/>
            <person name="Muensterkoetter M."/>
            <person name="Nagy L.G."/>
        </authorList>
    </citation>
    <scope>NUCLEOTIDE SEQUENCE [LARGE SCALE GENOMIC DNA]</scope>
    <source>
        <strain evidence="6">28-4</strain>
    </source>
</reference>
<dbReference type="InterPro" id="IPR029058">
    <property type="entry name" value="AB_hydrolase_fold"/>
</dbReference>
<keyword evidence="6" id="KW-1185">Reference proteome</keyword>
<keyword evidence="3" id="KW-0732">Signal</keyword>
<dbReference type="Proteomes" id="UP000218334">
    <property type="component" value="Unassembled WGS sequence"/>
</dbReference>
<evidence type="ECO:0000313" key="5">
    <source>
        <dbReference type="EMBL" id="PBK67801.1"/>
    </source>
</evidence>
<dbReference type="AlphaFoldDB" id="A0A2H3BA99"/>
<comment type="similarity">
    <text evidence="1 3">Belongs to the type-B carboxylesterase/lipase family.</text>
</comment>
<organism evidence="5 6">
    <name type="scientific">Armillaria solidipes</name>
    <dbReference type="NCBI Taxonomy" id="1076256"/>
    <lineage>
        <taxon>Eukaryota</taxon>
        <taxon>Fungi</taxon>
        <taxon>Dikarya</taxon>
        <taxon>Basidiomycota</taxon>
        <taxon>Agaricomycotina</taxon>
        <taxon>Agaricomycetes</taxon>
        <taxon>Agaricomycetidae</taxon>
        <taxon>Agaricales</taxon>
        <taxon>Marasmiineae</taxon>
        <taxon>Physalacriaceae</taxon>
        <taxon>Armillaria</taxon>
    </lineage>
</organism>
<dbReference type="PROSITE" id="PS00122">
    <property type="entry name" value="CARBOXYLESTERASE_B_1"/>
    <property type="match status" value="1"/>
</dbReference>
<evidence type="ECO:0000256" key="2">
    <source>
        <dbReference type="ARBA" id="ARBA00022801"/>
    </source>
</evidence>
<dbReference type="GO" id="GO:0016787">
    <property type="term" value="F:hydrolase activity"/>
    <property type="evidence" value="ECO:0007669"/>
    <property type="project" value="UniProtKB-KW"/>
</dbReference>
<dbReference type="InterPro" id="IPR002018">
    <property type="entry name" value="CarbesteraseB"/>
</dbReference>
<dbReference type="EMBL" id="KZ293435">
    <property type="protein sequence ID" value="PBK67801.1"/>
    <property type="molecule type" value="Genomic_DNA"/>
</dbReference>
<keyword evidence="2 3" id="KW-0378">Hydrolase</keyword>
<dbReference type="SUPFAM" id="SSF53474">
    <property type="entry name" value="alpha/beta-Hydrolases"/>
    <property type="match status" value="1"/>
</dbReference>
<name>A0A2H3BA99_9AGAR</name>
<dbReference type="STRING" id="1076256.A0A2H3BA99"/>
<evidence type="ECO:0000313" key="6">
    <source>
        <dbReference type="Proteomes" id="UP000218334"/>
    </source>
</evidence>
<proteinExistence type="inferred from homology"/>
<evidence type="ECO:0000256" key="1">
    <source>
        <dbReference type="ARBA" id="ARBA00005964"/>
    </source>
</evidence>
<dbReference type="InterPro" id="IPR019826">
    <property type="entry name" value="Carboxylesterase_B_AS"/>
</dbReference>
<dbReference type="Gene3D" id="3.40.50.1820">
    <property type="entry name" value="alpha/beta hydrolase"/>
    <property type="match status" value="1"/>
</dbReference>
<gene>
    <name evidence="5" type="ORF">ARMSODRAFT_988906</name>
</gene>
<dbReference type="EC" id="3.1.1.-" evidence="3"/>